<gene>
    <name evidence="1" type="ORF">K2U94_18985</name>
</gene>
<comment type="caution">
    <text evidence="1">The sequence shown here is derived from an EMBL/GenBank/DDBJ whole genome shotgun (WGS) entry which is preliminary data.</text>
</comment>
<keyword evidence="2" id="KW-1185">Reference proteome</keyword>
<dbReference type="EMBL" id="JAIVFP010000001">
    <property type="protein sequence ID" value="MCI4684826.1"/>
    <property type="molecule type" value="Genomic_DNA"/>
</dbReference>
<sequence length="73" mass="7892">MPLYHFQMIDPTGARHDIKSLQLADIGAVWREIDAVVAEQAHGGQIRVTNETGGIVVLVGVSTARSLRARRAA</sequence>
<name>A0ABS9ZD89_9HYPH</name>
<dbReference type="Proteomes" id="UP001139104">
    <property type="component" value="Unassembled WGS sequence"/>
</dbReference>
<proteinExistence type="predicted"/>
<evidence type="ECO:0000313" key="1">
    <source>
        <dbReference type="EMBL" id="MCI4684826.1"/>
    </source>
</evidence>
<accession>A0ABS9ZD89</accession>
<dbReference type="RefSeq" id="WP_243068704.1">
    <property type="nucleotide sequence ID" value="NZ_JAIVFK010000022.1"/>
</dbReference>
<reference evidence="1" key="1">
    <citation type="journal article" date="2022" name="ISME J.">
        <title>Identification of active gaseous-alkane degraders at natural gas seeps.</title>
        <authorList>
            <person name="Farhan Ul Haque M."/>
            <person name="Hernandez M."/>
            <person name="Crombie A.T."/>
            <person name="Murrell J.C."/>
        </authorList>
    </citation>
    <scope>NUCLEOTIDE SEQUENCE</scope>
    <source>
        <strain evidence="1">PC2</strain>
    </source>
</reference>
<organism evidence="1 2">
    <name type="scientific">Candidatus Rhodoblastus alkanivorans</name>
    <dbReference type="NCBI Taxonomy" id="2954117"/>
    <lineage>
        <taxon>Bacteria</taxon>
        <taxon>Pseudomonadati</taxon>
        <taxon>Pseudomonadota</taxon>
        <taxon>Alphaproteobacteria</taxon>
        <taxon>Hyphomicrobiales</taxon>
        <taxon>Rhodoblastaceae</taxon>
        <taxon>Rhodoblastus</taxon>
    </lineage>
</organism>
<evidence type="ECO:0000313" key="2">
    <source>
        <dbReference type="Proteomes" id="UP001139104"/>
    </source>
</evidence>
<protein>
    <submittedName>
        <fullName evidence="1">Uncharacterized protein</fullName>
    </submittedName>
</protein>